<dbReference type="Proteomes" id="UP000234275">
    <property type="component" value="Unassembled WGS sequence"/>
</dbReference>
<protein>
    <submittedName>
        <fullName evidence="2">Uncharacterized protein</fullName>
    </submittedName>
</protein>
<evidence type="ECO:0000313" key="3">
    <source>
        <dbReference type="Proteomes" id="UP000234275"/>
    </source>
</evidence>
<sequence length="94" mass="10876">MELGIHVGSRRRGRNPREIQSNNPKFRPPDSRVHFPGFIPTANHLEPSSFLSLPQLLAPHHRTCAVTSSFPVSLSYCILILFRFDSFSWMFIYF</sequence>
<keyword evidence="3" id="KW-1185">Reference proteome</keyword>
<organism evidence="2 3">
    <name type="scientific">Aspergillus steynii IBT 23096</name>
    <dbReference type="NCBI Taxonomy" id="1392250"/>
    <lineage>
        <taxon>Eukaryota</taxon>
        <taxon>Fungi</taxon>
        <taxon>Dikarya</taxon>
        <taxon>Ascomycota</taxon>
        <taxon>Pezizomycotina</taxon>
        <taxon>Eurotiomycetes</taxon>
        <taxon>Eurotiomycetidae</taxon>
        <taxon>Eurotiales</taxon>
        <taxon>Aspergillaceae</taxon>
        <taxon>Aspergillus</taxon>
        <taxon>Aspergillus subgen. Circumdati</taxon>
    </lineage>
</organism>
<name>A0A2I2G1Y7_9EURO</name>
<dbReference type="VEuPathDB" id="FungiDB:P170DRAFT_226054"/>
<dbReference type="RefSeq" id="XP_024702188.1">
    <property type="nucleotide sequence ID" value="XM_024842881.1"/>
</dbReference>
<proteinExistence type="predicted"/>
<gene>
    <name evidence="2" type="ORF">P170DRAFT_226054</name>
</gene>
<reference evidence="2 3" key="1">
    <citation type="submission" date="2016-12" db="EMBL/GenBank/DDBJ databases">
        <title>The genomes of Aspergillus section Nigri reveals drivers in fungal speciation.</title>
        <authorList>
            <consortium name="DOE Joint Genome Institute"/>
            <person name="Vesth T.C."/>
            <person name="Nybo J."/>
            <person name="Theobald S."/>
            <person name="Brandl J."/>
            <person name="Frisvad J.C."/>
            <person name="Nielsen K.F."/>
            <person name="Lyhne E.K."/>
            <person name="Kogle M.E."/>
            <person name="Kuo A."/>
            <person name="Riley R."/>
            <person name="Clum A."/>
            <person name="Nolan M."/>
            <person name="Lipzen A."/>
            <person name="Salamov A."/>
            <person name="Henrissat B."/>
            <person name="Wiebenga A."/>
            <person name="De Vries R.P."/>
            <person name="Grigoriev I.V."/>
            <person name="Mortensen U.H."/>
            <person name="Andersen M.R."/>
            <person name="Baker S.E."/>
        </authorList>
    </citation>
    <scope>NUCLEOTIDE SEQUENCE [LARGE SCALE GENOMIC DNA]</scope>
    <source>
        <strain evidence="2 3">IBT 23096</strain>
    </source>
</reference>
<evidence type="ECO:0000256" key="1">
    <source>
        <dbReference type="SAM" id="MobiDB-lite"/>
    </source>
</evidence>
<dbReference type="AlphaFoldDB" id="A0A2I2G1Y7"/>
<accession>A0A2I2G1Y7</accession>
<comment type="caution">
    <text evidence="2">The sequence shown here is derived from an EMBL/GenBank/DDBJ whole genome shotgun (WGS) entry which is preliminary data.</text>
</comment>
<dbReference type="EMBL" id="MSFO01000006">
    <property type="protein sequence ID" value="PLB46886.1"/>
    <property type="molecule type" value="Genomic_DNA"/>
</dbReference>
<dbReference type="GeneID" id="36550580"/>
<feature type="region of interest" description="Disordered" evidence="1">
    <location>
        <begin position="1"/>
        <end position="32"/>
    </location>
</feature>
<evidence type="ECO:0000313" key="2">
    <source>
        <dbReference type="EMBL" id="PLB46886.1"/>
    </source>
</evidence>